<keyword evidence="6" id="KW-0732">Signal</keyword>
<evidence type="ECO:0000259" key="7">
    <source>
        <dbReference type="Pfam" id="PF00082"/>
    </source>
</evidence>
<keyword evidence="2 5" id="KW-0645">Protease</keyword>
<dbReference type="Proteomes" id="UP000318815">
    <property type="component" value="Unassembled WGS sequence"/>
</dbReference>
<feature type="active site" description="Charge relay system" evidence="5">
    <location>
        <position position="212"/>
    </location>
</feature>
<keyword evidence="4 5" id="KW-0720">Serine protease</keyword>
<dbReference type="EMBL" id="VOHS01000012">
    <property type="protein sequence ID" value="TWV99801.1"/>
    <property type="molecule type" value="Genomic_DNA"/>
</dbReference>
<sequence length="499" mass="54068">MKRNRLLAPAFPIMMLMLMTVASCTKDDKMLNVRKDALTPQQHQDRGFLIIAKEGAKLAGISESLTKLRVKNFKLKTANQELGLIRVQTPDPSFPEKARQIADVQSVVVDVVMNWRLPEKTFRANKPSQPAANAKLNNPLANNPFSPLQWGLQSVKAPQAWAKGYRGRGAKVAVLDGGFLLQNPEIKPNIILTQNFIEGEEVQYHGIEGFSHGTHVAGTIAAIDDANGVVGVAPDAKLILVKVLNDAGSGPFSGIVDGIFYAANHGADVINMSLGGELPRKTYTDDNGTPDDPSDDYVVKYDRDVKDLIIAINRATLYATLRGTTIIAAAGNDAYNYDVEKRFITYPAAALGVISIASNGPLGWGINQDTTLYLPSIFTNYGKNFISYGAPGGNYSIPLNTQIVTVAGITYYEYVFDFIFNIGFWDEATNEFGYGWSAGTSMAAPHASAVVALLYGKHPRISPVLVELILRKSSNDYGAPGKDPFFGNGQINAGKAVSY</sequence>
<dbReference type="RefSeq" id="WP_146305684.1">
    <property type="nucleotide sequence ID" value="NZ_VOHS01000012.1"/>
</dbReference>
<dbReference type="PROSITE" id="PS00138">
    <property type="entry name" value="SUBTILASE_SER"/>
    <property type="match status" value="1"/>
</dbReference>
<dbReference type="InterPro" id="IPR000209">
    <property type="entry name" value="Peptidase_S8/S53_dom"/>
</dbReference>
<dbReference type="Gene3D" id="3.40.50.200">
    <property type="entry name" value="Peptidase S8/S53 domain"/>
    <property type="match status" value="1"/>
</dbReference>
<dbReference type="InterPro" id="IPR036852">
    <property type="entry name" value="Peptidase_S8/S53_dom_sf"/>
</dbReference>
<evidence type="ECO:0000313" key="8">
    <source>
        <dbReference type="EMBL" id="TWV99801.1"/>
    </source>
</evidence>
<reference evidence="8 9" key="1">
    <citation type="submission" date="2019-08" db="EMBL/GenBank/DDBJ databases">
        <title>Whole genome sequencing of chitin degrading bacteria Chitinophaga pinensis YS16.</title>
        <authorList>
            <person name="Singh R.P."/>
            <person name="Manchanda G."/>
            <person name="Maurya I.K."/>
            <person name="Joshi N.K."/>
            <person name="Srivastava A.K."/>
        </authorList>
    </citation>
    <scope>NUCLEOTIDE SEQUENCE [LARGE SCALE GENOMIC DNA]</scope>
    <source>
        <strain evidence="8 9">YS-16</strain>
    </source>
</reference>
<dbReference type="Pfam" id="PF00082">
    <property type="entry name" value="Peptidase_S8"/>
    <property type="match status" value="1"/>
</dbReference>
<dbReference type="InterPro" id="IPR015500">
    <property type="entry name" value="Peptidase_S8_subtilisin-rel"/>
</dbReference>
<dbReference type="PROSITE" id="PS00137">
    <property type="entry name" value="SUBTILASE_HIS"/>
    <property type="match status" value="1"/>
</dbReference>
<dbReference type="OrthoDB" id="9798386at2"/>
<comment type="caution">
    <text evidence="8">The sequence shown here is derived from an EMBL/GenBank/DDBJ whole genome shotgun (WGS) entry which is preliminary data.</text>
</comment>
<proteinExistence type="inferred from homology"/>
<evidence type="ECO:0000256" key="6">
    <source>
        <dbReference type="SAM" id="SignalP"/>
    </source>
</evidence>
<dbReference type="GO" id="GO:0006508">
    <property type="term" value="P:proteolysis"/>
    <property type="evidence" value="ECO:0007669"/>
    <property type="project" value="UniProtKB-KW"/>
</dbReference>
<gene>
    <name evidence="8" type="ORF">FEF09_13930</name>
</gene>
<comment type="similarity">
    <text evidence="1 5">Belongs to the peptidase S8 family.</text>
</comment>
<dbReference type="InterPro" id="IPR022398">
    <property type="entry name" value="Peptidase_S8_His-AS"/>
</dbReference>
<evidence type="ECO:0000256" key="2">
    <source>
        <dbReference type="ARBA" id="ARBA00022670"/>
    </source>
</evidence>
<feature type="active site" description="Charge relay system" evidence="5">
    <location>
        <position position="176"/>
    </location>
</feature>
<dbReference type="PROSITE" id="PS51257">
    <property type="entry name" value="PROKAR_LIPOPROTEIN"/>
    <property type="match status" value="1"/>
</dbReference>
<feature type="active site" description="Charge relay system" evidence="5">
    <location>
        <position position="441"/>
    </location>
</feature>
<accession>A0A5C6LSB7</accession>
<evidence type="ECO:0000256" key="3">
    <source>
        <dbReference type="ARBA" id="ARBA00022801"/>
    </source>
</evidence>
<evidence type="ECO:0000313" key="9">
    <source>
        <dbReference type="Proteomes" id="UP000318815"/>
    </source>
</evidence>
<keyword evidence="9" id="KW-1185">Reference proteome</keyword>
<evidence type="ECO:0000256" key="1">
    <source>
        <dbReference type="ARBA" id="ARBA00011073"/>
    </source>
</evidence>
<protein>
    <submittedName>
        <fullName evidence="8">S8 family serine peptidase</fullName>
    </submittedName>
</protein>
<dbReference type="PRINTS" id="PR00723">
    <property type="entry name" value="SUBTILISIN"/>
</dbReference>
<dbReference type="PANTHER" id="PTHR43806:SF11">
    <property type="entry name" value="CEREVISIN-RELATED"/>
    <property type="match status" value="1"/>
</dbReference>
<feature type="chain" id="PRO_5023070809" evidence="6">
    <location>
        <begin position="23"/>
        <end position="499"/>
    </location>
</feature>
<dbReference type="PANTHER" id="PTHR43806">
    <property type="entry name" value="PEPTIDASE S8"/>
    <property type="match status" value="1"/>
</dbReference>
<dbReference type="PROSITE" id="PS51892">
    <property type="entry name" value="SUBTILASE"/>
    <property type="match status" value="1"/>
</dbReference>
<name>A0A5C6LSB7_9BACT</name>
<dbReference type="InterPro" id="IPR023828">
    <property type="entry name" value="Peptidase_S8_Ser-AS"/>
</dbReference>
<feature type="signal peptide" evidence="6">
    <location>
        <begin position="1"/>
        <end position="22"/>
    </location>
</feature>
<dbReference type="SUPFAM" id="SSF52743">
    <property type="entry name" value="Subtilisin-like"/>
    <property type="match status" value="1"/>
</dbReference>
<evidence type="ECO:0000256" key="5">
    <source>
        <dbReference type="PROSITE-ProRule" id="PRU01240"/>
    </source>
</evidence>
<dbReference type="InterPro" id="IPR050131">
    <property type="entry name" value="Peptidase_S8_subtilisin-like"/>
</dbReference>
<evidence type="ECO:0000256" key="4">
    <source>
        <dbReference type="ARBA" id="ARBA00022825"/>
    </source>
</evidence>
<keyword evidence="3 5" id="KW-0378">Hydrolase</keyword>
<feature type="domain" description="Peptidase S8/S53" evidence="7">
    <location>
        <begin position="167"/>
        <end position="489"/>
    </location>
</feature>
<organism evidence="8 9">
    <name type="scientific">Chitinophaga pinensis</name>
    <dbReference type="NCBI Taxonomy" id="79329"/>
    <lineage>
        <taxon>Bacteria</taxon>
        <taxon>Pseudomonadati</taxon>
        <taxon>Bacteroidota</taxon>
        <taxon>Chitinophagia</taxon>
        <taxon>Chitinophagales</taxon>
        <taxon>Chitinophagaceae</taxon>
        <taxon>Chitinophaga</taxon>
    </lineage>
</organism>
<dbReference type="GO" id="GO:0004252">
    <property type="term" value="F:serine-type endopeptidase activity"/>
    <property type="evidence" value="ECO:0007669"/>
    <property type="project" value="UniProtKB-UniRule"/>
</dbReference>
<dbReference type="AlphaFoldDB" id="A0A5C6LSB7"/>